<keyword evidence="4" id="KW-1185">Reference proteome</keyword>
<evidence type="ECO:0000313" key="4">
    <source>
        <dbReference type="Proteomes" id="UP000543836"/>
    </source>
</evidence>
<protein>
    <submittedName>
        <fullName evidence="3">Putative DNA-binding transcriptional regulator YafY</fullName>
    </submittedName>
</protein>
<dbReference type="InterPro" id="IPR036390">
    <property type="entry name" value="WH_DNA-bd_sf"/>
</dbReference>
<evidence type="ECO:0000259" key="2">
    <source>
        <dbReference type="Pfam" id="PF13280"/>
    </source>
</evidence>
<dbReference type="Proteomes" id="UP000543836">
    <property type="component" value="Unassembled WGS sequence"/>
</dbReference>
<gene>
    <name evidence="3" type="ORF">GGE60_002451</name>
</gene>
<dbReference type="EMBL" id="JACIIG010000005">
    <property type="protein sequence ID" value="MBB4568335.1"/>
    <property type="molecule type" value="Genomic_DNA"/>
</dbReference>
<dbReference type="GO" id="GO:0003677">
    <property type="term" value="F:DNA binding"/>
    <property type="evidence" value="ECO:0007669"/>
    <property type="project" value="UniProtKB-KW"/>
</dbReference>
<accession>A0A7W7EK00</accession>
<proteinExistence type="predicted"/>
<dbReference type="Gene3D" id="1.10.10.10">
    <property type="entry name" value="Winged helix-like DNA-binding domain superfamily/Winged helix DNA-binding domain"/>
    <property type="match status" value="1"/>
</dbReference>
<feature type="domain" description="WYL" evidence="2">
    <location>
        <begin position="138"/>
        <end position="203"/>
    </location>
</feature>
<name>A0A7W7EK00_9HYPH</name>
<dbReference type="RefSeq" id="WP_028750773.1">
    <property type="nucleotide sequence ID" value="NZ_JACIIG010000005.1"/>
</dbReference>
<dbReference type="OrthoDB" id="9807255at2"/>
<dbReference type="SUPFAM" id="SSF46785">
    <property type="entry name" value="Winged helix' DNA-binding domain"/>
    <property type="match status" value="1"/>
</dbReference>
<dbReference type="Pfam" id="PF08279">
    <property type="entry name" value="HTH_11"/>
    <property type="match status" value="1"/>
</dbReference>
<dbReference type="AlphaFoldDB" id="A0A7W7EK00"/>
<keyword evidence="3" id="KW-0238">DNA-binding</keyword>
<organism evidence="3 4">
    <name type="scientific">Rhizobium leucaenae</name>
    <dbReference type="NCBI Taxonomy" id="29450"/>
    <lineage>
        <taxon>Bacteria</taxon>
        <taxon>Pseudomonadati</taxon>
        <taxon>Pseudomonadota</taxon>
        <taxon>Alphaproteobacteria</taxon>
        <taxon>Hyphomicrobiales</taxon>
        <taxon>Rhizobiaceae</taxon>
        <taxon>Rhizobium/Agrobacterium group</taxon>
        <taxon>Rhizobium</taxon>
    </lineage>
</organism>
<dbReference type="InterPro" id="IPR026881">
    <property type="entry name" value="WYL_dom"/>
</dbReference>
<dbReference type="InterPro" id="IPR051534">
    <property type="entry name" value="CBASS_pafABC_assoc_protein"/>
</dbReference>
<dbReference type="PANTHER" id="PTHR34580:SF3">
    <property type="entry name" value="PROTEIN PAFB"/>
    <property type="match status" value="1"/>
</dbReference>
<dbReference type="PROSITE" id="PS52050">
    <property type="entry name" value="WYL"/>
    <property type="match status" value="1"/>
</dbReference>
<dbReference type="InterPro" id="IPR036388">
    <property type="entry name" value="WH-like_DNA-bd_sf"/>
</dbReference>
<dbReference type="PANTHER" id="PTHR34580">
    <property type="match status" value="1"/>
</dbReference>
<dbReference type="Pfam" id="PF13280">
    <property type="entry name" value="WYL"/>
    <property type="match status" value="1"/>
</dbReference>
<evidence type="ECO:0000313" key="3">
    <source>
        <dbReference type="EMBL" id="MBB4568335.1"/>
    </source>
</evidence>
<comment type="caution">
    <text evidence="3">The sequence shown here is derived from an EMBL/GenBank/DDBJ whole genome shotgun (WGS) entry which is preliminary data.</text>
</comment>
<reference evidence="3 4" key="1">
    <citation type="submission" date="2020-08" db="EMBL/GenBank/DDBJ databases">
        <title>Genomic Encyclopedia of Type Strains, Phase IV (KMG-V): Genome sequencing to study the core and pangenomes of soil and plant-associated prokaryotes.</title>
        <authorList>
            <person name="Whitman W."/>
        </authorList>
    </citation>
    <scope>NUCLEOTIDE SEQUENCE [LARGE SCALE GENOMIC DNA]</scope>
    <source>
        <strain evidence="3 4">SEMIA 492</strain>
    </source>
</reference>
<sequence>MRKASRLFEIIQILRLAKKPVTAAVIAERLEVTVRSVYRDIVALQAMRVPIEGGRGIGYILRPGFDLPPLMFSIEEMEAIVLSLALLERTGDHELKLAAKRVSAKIAGAVPPPLRQTLDANALHAWGFAAPSAAAIDLALVRRAIRDEEKLDLSYRDELGRATERIIRPIALIYYSETANIVAWCELRQAIRNFRSDRIEGCEATGLWFKGKGDGLRQIWVNGWQVNAQADAH</sequence>
<evidence type="ECO:0000259" key="1">
    <source>
        <dbReference type="Pfam" id="PF08279"/>
    </source>
</evidence>
<dbReference type="InterPro" id="IPR013196">
    <property type="entry name" value="HTH_11"/>
</dbReference>
<feature type="domain" description="Helix-turn-helix type 11" evidence="1">
    <location>
        <begin position="6"/>
        <end position="60"/>
    </location>
</feature>